<dbReference type="eggNOG" id="COG2361">
    <property type="taxonomic scope" value="Bacteria"/>
</dbReference>
<dbReference type="GO" id="GO:0000166">
    <property type="term" value="F:nucleotide binding"/>
    <property type="evidence" value="ECO:0007669"/>
    <property type="project" value="UniProtKB-KW"/>
</dbReference>
<keyword evidence="2" id="KW-1277">Toxin-antitoxin system</keyword>
<evidence type="ECO:0000256" key="4">
    <source>
        <dbReference type="ARBA" id="ARBA00022741"/>
    </source>
</evidence>
<dbReference type="Gene3D" id="1.20.120.580">
    <property type="entry name" value="bsu32300-like"/>
    <property type="match status" value="1"/>
</dbReference>
<evidence type="ECO:0000256" key="2">
    <source>
        <dbReference type="ARBA" id="ARBA00022649"/>
    </source>
</evidence>
<keyword evidence="5" id="KW-0378">Hydrolase</keyword>
<protein>
    <recommendedName>
        <fullName evidence="9">Nucleotidyltransferase</fullName>
    </recommendedName>
</protein>
<dbReference type="Pfam" id="PF01934">
    <property type="entry name" value="HepT-like"/>
    <property type="match status" value="1"/>
</dbReference>
<keyword evidence="4" id="KW-0547">Nucleotide-binding</keyword>
<sequence length="60" mass="7154">MMGDVLNNRYPEIPWSDVKGIRNILAHDYFNIDPEEIYKICASDLLILKQVLTRMRRDLF</sequence>
<evidence type="ECO:0000256" key="3">
    <source>
        <dbReference type="ARBA" id="ARBA00022722"/>
    </source>
</evidence>
<dbReference type="Proteomes" id="UP000003781">
    <property type="component" value="Unassembled WGS sequence"/>
</dbReference>
<evidence type="ECO:0000256" key="1">
    <source>
        <dbReference type="ARBA" id="ARBA00022553"/>
    </source>
</evidence>
<dbReference type="GO" id="GO:0004540">
    <property type="term" value="F:RNA nuclease activity"/>
    <property type="evidence" value="ECO:0007669"/>
    <property type="project" value="InterPro"/>
</dbReference>
<keyword evidence="3" id="KW-0540">Nuclease</keyword>
<evidence type="ECO:0000313" key="8">
    <source>
        <dbReference type="Proteomes" id="UP000003781"/>
    </source>
</evidence>
<dbReference type="GO" id="GO:0110001">
    <property type="term" value="C:toxin-antitoxin complex"/>
    <property type="evidence" value="ECO:0007669"/>
    <property type="project" value="InterPro"/>
</dbReference>
<comment type="similarity">
    <text evidence="6">Belongs to the HepT RNase toxin family.</text>
</comment>
<organism evidence="7 8">
    <name type="scientific">Crocosphaera chwakensis CCY0110</name>
    <dbReference type="NCBI Taxonomy" id="391612"/>
    <lineage>
        <taxon>Bacteria</taxon>
        <taxon>Bacillati</taxon>
        <taxon>Cyanobacteriota</taxon>
        <taxon>Cyanophyceae</taxon>
        <taxon>Oscillatoriophycideae</taxon>
        <taxon>Chroococcales</taxon>
        <taxon>Aphanothecaceae</taxon>
        <taxon>Crocosphaera</taxon>
        <taxon>Crocosphaera chwakensis</taxon>
    </lineage>
</organism>
<dbReference type="AlphaFoldDB" id="A3IMQ8"/>
<evidence type="ECO:0000313" key="7">
    <source>
        <dbReference type="EMBL" id="EAZ92161.1"/>
    </source>
</evidence>
<comment type="caution">
    <text evidence="7">The sequence shown here is derived from an EMBL/GenBank/DDBJ whole genome shotgun (WGS) entry which is preliminary data.</text>
</comment>
<keyword evidence="1" id="KW-0597">Phosphoprotein</keyword>
<evidence type="ECO:0000256" key="6">
    <source>
        <dbReference type="ARBA" id="ARBA00024207"/>
    </source>
</evidence>
<proteinExistence type="inferred from homology"/>
<dbReference type="EMBL" id="AAXW01000008">
    <property type="protein sequence ID" value="EAZ92161.1"/>
    <property type="molecule type" value="Genomic_DNA"/>
</dbReference>
<dbReference type="InterPro" id="IPR037038">
    <property type="entry name" value="HepT-like_sf"/>
</dbReference>
<dbReference type="InterPro" id="IPR051813">
    <property type="entry name" value="HepT_RNase_toxin"/>
</dbReference>
<name>A3IMQ8_9CHRO</name>
<accession>A3IMQ8</accession>
<dbReference type="PANTHER" id="PTHR34139:SF1">
    <property type="entry name" value="RNASE MJ1380-RELATED"/>
    <property type="match status" value="1"/>
</dbReference>
<keyword evidence="8" id="KW-1185">Reference proteome</keyword>
<dbReference type="InterPro" id="IPR008201">
    <property type="entry name" value="HepT-like"/>
</dbReference>
<reference evidence="7 8" key="1">
    <citation type="submission" date="2007-03" db="EMBL/GenBank/DDBJ databases">
        <authorList>
            <person name="Stal L."/>
            <person name="Ferriera S."/>
            <person name="Johnson J."/>
            <person name="Kravitz S."/>
            <person name="Beeson K."/>
            <person name="Sutton G."/>
            <person name="Rogers Y.-H."/>
            <person name="Friedman R."/>
            <person name="Frazier M."/>
            <person name="Venter J.C."/>
        </authorList>
    </citation>
    <scope>NUCLEOTIDE SEQUENCE [LARGE SCALE GENOMIC DNA]</scope>
    <source>
        <strain evidence="7 8">CCY0110</strain>
    </source>
</reference>
<dbReference type="GO" id="GO:0016787">
    <property type="term" value="F:hydrolase activity"/>
    <property type="evidence" value="ECO:0007669"/>
    <property type="project" value="UniProtKB-KW"/>
</dbReference>
<gene>
    <name evidence="7" type="ORF">CY0110_24661</name>
</gene>
<evidence type="ECO:0000256" key="5">
    <source>
        <dbReference type="ARBA" id="ARBA00022801"/>
    </source>
</evidence>
<evidence type="ECO:0008006" key="9">
    <source>
        <dbReference type="Google" id="ProtNLM"/>
    </source>
</evidence>
<dbReference type="PANTHER" id="PTHR34139">
    <property type="entry name" value="UPF0331 PROTEIN MJ0127"/>
    <property type="match status" value="1"/>
</dbReference>